<organism evidence="5 6">
    <name type="scientific">Butyrivibrio fibrisolvens</name>
    <dbReference type="NCBI Taxonomy" id="831"/>
    <lineage>
        <taxon>Bacteria</taxon>
        <taxon>Bacillati</taxon>
        <taxon>Bacillota</taxon>
        <taxon>Clostridia</taxon>
        <taxon>Lachnospirales</taxon>
        <taxon>Lachnospiraceae</taxon>
        <taxon>Butyrivibrio</taxon>
    </lineage>
</organism>
<dbReference type="PROSITE" id="PS51109">
    <property type="entry name" value="G5"/>
    <property type="match status" value="1"/>
</dbReference>
<dbReference type="SMART" id="SM01208">
    <property type="entry name" value="G5"/>
    <property type="match status" value="1"/>
</dbReference>
<keyword evidence="2" id="KW-0812">Transmembrane</keyword>
<keyword evidence="2" id="KW-0472">Membrane</keyword>
<evidence type="ECO:0000256" key="1">
    <source>
        <dbReference type="ARBA" id="ARBA00022729"/>
    </source>
</evidence>
<dbReference type="AlphaFoldDB" id="A0A1H9TC60"/>
<dbReference type="InterPro" id="IPR011055">
    <property type="entry name" value="Dup_hybrid_motif"/>
</dbReference>
<dbReference type="EMBL" id="FOGJ01000014">
    <property type="protein sequence ID" value="SER94910.1"/>
    <property type="molecule type" value="Genomic_DNA"/>
</dbReference>
<name>A0A1H9TC60_BUTFI</name>
<accession>A0A1H9TC60</accession>
<protein>
    <submittedName>
        <fullName evidence="5">Murein DD-endopeptidase MepM and murein hydrolase activator NlpD, contain LysM domain</fullName>
    </submittedName>
</protein>
<dbReference type="PANTHER" id="PTHR21666:SF270">
    <property type="entry name" value="MUREIN HYDROLASE ACTIVATOR ENVC"/>
    <property type="match status" value="1"/>
</dbReference>
<dbReference type="Pfam" id="PF01551">
    <property type="entry name" value="Peptidase_M23"/>
    <property type="match status" value="1"/>
</dbReference>
<dbReference type="InterPro" id="IPR050570">
    <property type="entry name" value="Cell_wall_metabolism_enzyme"/>
</dbReference>
<keyword evidence="5" id="KW-0378">Hydrolase</keyword>
<dbReference type="InterPro" id="IPR011098">
    <property type="entry name" value="G5_dom"/>
</dbReference>
<gene>
    <name evidence="5" type="ORF">SAMN04487884_11477</name>
</gene>
<dbReference type="CDD" id="cd12797">
    <property type="entry name" value="M23_peptidase"/>
    <property type="match status" value="1"/>
</dbReference>
<dbReference type="Gene3D" id="2.70.70.10">
    <property type="entry name" value="Glucose Permease (Domain IIA)"/>
    <property type="match status" value="1"/>
</dbReference>
<feature type="domain" description="G5" evidence="3">
    <location>
        <begin position="320"/>
        <end position="400"/>
    </location>
</feature>
<proteinExistence type="predicted"/>
<dbReference type="InterPro" id="IPR036779">
    <property type="entry name" value="LysM_dom_sf"/>
</dbReference>
<dbReference type="SUPFAM" id="SSF51261">
    <property type="entry name" value="Duplicated hybrid motif"/>
    <property type="match status" value="1"/>
</dbReference>
<evidence type="ECO:0000256" key="2">
    <source>
        <dbReference type="SAM" id="Phobius"/>
    </source>
</evidence>
<dbReference type="Proteomes" id="UP000182584">
    <property type="component" value="Unassembled WGS sequence"/>
</dbReference>
<evidence type="ECO:0000313" key="6">
    <source>
        <dbReference type="Proteomes" id="UP000182584"/>
    </source>
</evidence>
<feature type="domain" description="LysM" evidence="4">
    <location>
        <begin position="267"/>
        <end position="313"/>
    </location>
</feature>
<dbReference type="Gene3D" id="3.10.350.10">
    <property type="entry name" value="LysM domain"/>
    <property type="match status" value="1"/>
</dbReference>
<dbReference type="Gene3D" id="2.20.230.10">
    <property type="entry name" value="Resuscitation-promoting factor rpfb"/>
    <property type="match status" value="1"/>
</dbReference>
<feature type="transmembrane region" description="Helical" evidence="2">
    <location>
        <begin position="12"/>
        <end position="34"/>
    </location>
</feature>
<dbReference type="PANTHER" id="PTHR21666">
    <property type="entry name" value="PEPTIDASE-RELATED"/>
    <property type="match status" value="1"/>
</dbReference>
<dbReference type="SMART" id="SM00257">
    <property type="entry name" value="LysM"/>
    <property type="match status" value="1"/>
</dbReference>
<dbReference type="eggNOG" id="COG1388">
    <property type="taxonomic scope" value="Bacteria"/>
</dbReference>
<dbReference type="eggNOG" id="COG0739">
    <property type="taxonomic scope" value="Bacteria"/>
</dbReference>
<dbReference type="RefSeq" id="WP_022758347.1">
    <property type="nucleotide sequence ID" value="NZ_FOGJ01000014.1"/>
</dbReference>
<dbReference type="Pfam" id="PF01476">
    <property type="entry name" value="LysM"/>
    <property type="match status" value="1"/>
</dbReference>
<evidence type="ECO:0000313" key="5">
    <source>
        <dbReference type="EMBL" id="SER94910.1"/>
    </source>
</evidence>
<dbReference type="PROSITE" id="PS51782">
    <property type="entry name" value="LYSM"/>
    <property type="match status" value="1"/>
</dbReference>
<dbReference type="Pfam" id="PF07501">
    <property type="entry name" value="G5"/>
    <property type="match status" value="1"/>
</dbReference>
<dbReference type="GO" id="GO:0004222">
    <property type="term" value="F:metalloendopeptidase activity"/>
    <property type="evidence" value="ECO:0007669"/>
    <property type="project" value="TreeGrafter"/>
</dbReference>
<dbReference type="OrthoDB" id="9809488at2"/>
<evidence type="ECO:0000259" key="4">
    <source>
        <dbReference type="PROSITE" id="PS51782"/>
    </source>
</evidence>
<keyword evidence="1" id="KW-0732">Signal</keyword>
<dbReference type="CDD" id="cd00118">
    <property type="entry name" value="LysM"/>
    <property type="match status" value="1"/>
</dbReference>
<reference evidence="5 6" key="1">
    <citation type="submission" date="2016-10" db="EMBL/GenBank/DDBJ databases">
        <authorList>
            <person name="de Groot N.N."/>
        </authorList>
    </citation>
    <scope>NUCLEOTIDE SEQUENCE [LARGE SCALE GENOMIC DNA]</scope>
    <source>
        <strain evidence="5 6">AR40</strain>
    </source>
</reference>
<dbReference type="SUPFAM" id="SSF54106">
    <property type="entry name" value="LysM domain"/>
    <property type="match status" value="1"/>
</dbReference>
<dbReference type="InterPro" id="IPR016047">
    <property type="entry name" value="M23ase_b-sheet_dom"/>
</dbReference>
<dbReference type="InterPro" id="IPR018392">
    <property type="entry name" value="LysM"/>
</dbReference>
<keyword evidence="2" id="KW-1133">Transmembrane helix</keyword>
<sequence>MKHITRHYRKIGYWFIRASLFFAFVWLFFIPSFIRADFSEDNIFYVTLNGENVGIVSSEDQAYEYLREARRLLQLDNTELVLAKADIEITGDHVVWQKMDSSDDVINRMKNALVQNEKDTLKRCYTIKINDFYVNVASKEEVLKILNAALDKYDYDDEFEATLILDPDREVNVLTTEVVSSVDNYFDVSGSISEFKSYGIAAYLDEVFMEDTELSSDDMDFDDYDLGVKTLDFGDKVEVVEAYLPENELTDLASAIEEVTKDQETNQIYEVQSGDTLGSIAAKFNLTVDDLVAMNPTIENENSIIRVEDEIIVTVPEPELTVVRTELEYLEEDYQAEVQYVDNDSWYTTKSVVLQEPSDGRHNAIVLNYYENDKEVSQETIKEEVIYEAVAKIVERGTIVPPTYIKPISGGRLSSGFGYRSRPTKGASTYHKGVDWATPVGTAVMASSGGVVSRAGWGSGYGYVIYIDHPDGRQTRYGHLSKILVSVGDHVSQGQKIALSGNTGVSTGAHLHFEILINGVQVNPLNYLY</sequence>
<evidence type="ECO:0000259" key="3">
    <source>
        <dbReference type="PROSITE" id="PS51109"/>
    </source>
</evidence>